<dbReference type="EMBL" id="CM000130">
    <property type="protein sequence ID" value="EEC79134.1"/>
    <property type="molecule type" value="Genomic_DNA"/>
</dbReference>
<evidence type="ECO:0000256" key="3">
    <source>
        <dbReference type="ARBA" id="ARBA00006958"/>
    </source>
</evidence>
<dbReference type="HOGENOM" id="CLU_1605415_0_0_1"/>
<keyword evidence="4" id="KW-0540">Nuclease</keyword>
<gene>
    <name evidence="10" type="ORF">OsI_19788</name>
</gene>
<dbReference type="GO" id="GO:0004518">
    <property type="term" value="F:nuclease activity"/>
    <property type="evidence" value="ECO:0007669"/>
    <property type="project" value="UniProtKB-KW"/>
</dbReference>
<proteinExistence type="inferred from homology"/>
<organism evidence="10 11">
    <name type="scientific">Oryza sativa subsp. indica</name>
    <name type="common">Rice</name>
    <dbReference type="NCBI Taxonomy" id="39946"/>
    <lineage>
        <taxon>Eukaryota</taxon>
        <taxon>Viridiplantae</taxon>
        <taxon>Streptophyta</taxon>
        <taxon>Embryophyta</taxon>
        <taxon>Tracheophyta</taxon>
        <taxon>Spermatophyta</taxon>
        <taxon>Magnoliopsida</taxon>
        <taxon>Liliopsida</taxon>
        <taxon>Poales</taxon>
        <taxon>Poaceae</taxon>
        <taxon>BOP clade</taxon>
        <taxon>Oryzoideae</taxon>
        <taxon>Oryzeae</taxon>
        <taxon>Oryzinae</taxon>
        <taxon>Oryza</taxon>
        <taxon>Oryza sativa</taxon>
    </lineage>
</organism>
<dbReference type="Proteomes" id="UP000007015">
    <property type="component" value="Chromosome 5"/>
</dbReference>
<evidence type="ECO:0000256" key="6">
    <source>
        <dbReference type="ARBA" id="ARBA00022801"/>
    </source>
</evidence>
<dbReference type="GO" id="GO:0005634">
    <property type="term" value="C:nucleus"/>
    <property type="evidence" value="ECO:0007669"/>
    <property type="project" value="UniProtKB-SubCell"/>
</dbReference>
<evidence type="ECO:0000259" key="9">
    <source>
        <dbReference type="Pfam" id="PF13359"/>
    </source>
</evidence>
<dbReference type="InterPro" id="IPR027806">
    <property type="entry name" value="HARBI1_dom"/>
</dbReference>
<keyword evidence="11" id="KW-1185">Reference proteome</keyword>
<keyword evidence="7" id="KW-0539">Nucleus</keyword>
<keyword evidence="6" id="KW-0378">Hydrolase</keyword>
<accession>B8AXS7</accession>
<dbReference type="Pfam" id="PF13359">
    <property type="entry name" value="DDE_Tnp_4"/>
    <property type="match status" value="1"/>
</dbReference>
<evidence type="ECO:0000313" key="11">
    <source>
        <dbReference type="Proteomes" id="UP000007015"/>
    </source>
</evidence>
<dbReference type="InterPro" id="IPR045249">
    <property type="entry name" value="HARBI1-like"/>
</dbReference>
<name>B8AXS7_ORYSI</name>
<evidence type="ECO:0000256" key="5">
    <source>
        <dbReference type="ARBA" id="ARBA00022723"/>
    </source>
</evidence>
<comment type="subcellular location">
    <subcellularLocation>
        <location evidence="2">Nucleus</location>
    </subcellularLocation>
</comment>
<sequence>MVVFRETVNNADHFPHPPPCNYYLVDSGYPLREGYMSPYRKTRYHLKQLDTKGPENLHEIFNYQHSCLRNVVERSFGVLKDRLQGSGVLHAKIDGDYYQAFDMEDWHVCWDGYGFLGKLARDYVTFMILSHWNTMFLNANDAGARTSAKRQRPISSSSGEPARQPA</sequence>
<dbReference type="Gramene" id="BGIOSGA018136-TA">
    <property type="protein sequence ID" value="BGIOSGA018136-PA"/>
    <property type="gene ID" value="BGIOSGA018136"/>
</dbReference>
<comment type="cofactor">
    <cofactor evidence="1">
        <name>a divalent metal cation</name>
        <dbReference type="ChEBI" id="CHEBI:60240"/>
    </cofactor>
</comment>
<dbReference type="PANTHER" id="PTHR22930:SF280">
    <property type="entry name" value="OS11G0202600 PROTEIN"/>
    <property type="match status" value="1"/>
</dbReference>
<protein>
    <recommendedName>
        <fullName evidence="9">DDE Tnp4 domain-containing protein</fullName>
    </recommendedName>
</protein>
<keyword evidence="5" id="KW-0479">Metal-binding</keyword>
<dbReference type="STRING" id="39946.B8AXS7"/>
<evidence type="ECO:0000313" key="10">
    <source>
        <dbReference type="EMBL" id="EEC79134.1"/>
    </source>
</evidence>
<dbReference type="PANTHER" id="PTHR22930">
    <property type="match status" value="1"/>
</dbReference>
<evidence type="ECO:0000256" key="4">
    <source>
        <dbReference type="ARBA" id="ARBA00022722"/>
    </source>
</evidence>
<evidence type="ECO:0000256" key="7">
    <source>
        <dbReference type="ARBA" id="ARBA00023242"/>
    </source>
</evidence>
<evidence type="ECO:0000256" key="1">
    <source>
        <dbReference type="ARBA" id="ARBA00001968"/>
    </source>
</evidence>
<dbReference type="AlphaFoldDB" id="B8AXS7"/>
<dbReference type="GO" id="GO:0016787">
    <property type="term" value="F:hydrolase activity"/>
    <property type="evidence" value="ECO:0007669"/>
    <property type="project" value="UniProtKB-KW"/>
</dbReference>
<reference evidence="10 11" key="1">
    <citation type="journal article" date="2005" name="PLoS Biol.">
        <title>The genomes of Oryza sativa: a history of duplications.</title>
        <authorList>
            <person name="Yu J."/>
            <person name="Wang J."/>
            <person name="Lin W."/>
            <person name="Li S."/>
            <person name="Li H."/>
            <person name="Zhou J."/>
            <person name="Ni P."/>
            <person name="Dong W."/>
            <person name="Hu S."/>
            <person name="Zeng C."/>
            <person name="Zhang J."/>
            <person name="Zhang Y."/>
            <person name="Li R."/>
            <person name="Xu Z."/>
            <person name="Li S."/>
            <person name="Li X."/>
            <person name="Zheng H."/>
            <person name="Cong L."/>
            <person name="Lin L."/>
            <person name="Yin J."/>
            <person name="Geng J."/>
            <person name="Li G."/>
            <person name="Shi J."/>
            <person name="Liu J."/>
            <person name="Lv H."/>
            <person name="Li J."/>
            <person name="Wang J."/>
            <person name="Deng Y."/>
            <person name="Ran L."/>
            <person name="Shi X."/>
            <person name="Wang X."/>
            <person name="Wu Q."/>
            <person name="Li C."/>
            <person name="Ren X."/>
            <person name="Wang J."/>
            <person name="Wang X."/>
            <person name="Li D."/>
            <person name="Liu D."/>
            <person name="Zhang X."/>
            <person name="Ji Z."/>
            <person name="Zhao W."/>
            <person name="Sun Y."/>
            <person name="Zhang Z."/>
            <person name="Bao J."/>
            <person name="Han Y."/>
            <person name="Dong L."/>
            <person name="Ji J."/>
            <person name="Chen P."/>
            <person name="Wu S."/>
            <person name="Liu J."/>
            <person name="Xiao Y."/>
            <person name="Bu D."/>
            <person name="Tan J."/>
            <person name="Yang L."/>
            <person name="Ye C."/>
            <person name="Zhang J."/>
            <person name="Xu J."/>
            <person name="Zhou Y."/>
            <person name="Yu Y."/>
            <person name="Zhang B."/>
            <person name="Zhuang S."/>
            <person name="Wei H."/>
            <person name="Liu B."/>
            <person name="Lei M."/>
            <person name="Yu H."/>
            <person name="Li Y."/>
            <person name="Xu H."/>
            <person name="Wei S."/>
            <person name="He X."/>
            <person name="Fang L."/>
            <person name="Zhang Z."/>
            <person name="Zhang Y."/>
            <person name="Huang X."/>
            <person name="Su Z."/>
            <person name="Tong W."/>
            <person name="Li J."/>
            <person name="Tong Z."/>
            <person name="Li S."/>
            <person name="Ye J."/>
            <person name="Wang L."/>
            <person name="Fang L."/>
            <person name="Lei T."/>
            <person name="Chen C."/>
            <person name="Chen H."/>
            <person name="Xu Z."/>
            <person name="Li H."/>
            <person name="Huang H."/>
            <person name="Zhang F."/>
            <person name="Xu H."/>
            <person name="Li N."/>
            <person name="Zhao C."/>
            <person name="Li S."/>
            <person name="Dong L."/>
            <person name="Huang Y."/>
            <person name="Li L."/>
            <person name="Xi Y."/>
            <person name="Qi Q."/>
            <person name="Li W."/>
            <person name="Zhang B."/>
            <person name="Hu W."/>
            <person name="Zhang Y."/>
            <person name="Tian X."/>
            <person name="Jiao Y."/>
            <person name="Liang X."/>
            <person name="Jin J."/>
            <person name="Gao L."/>
            <person name="Zheng W."/>
            <person name="Hao B."/>
            <person name="Liu S."/>
            <person name="Wang W."/>
            <person name="Yuan L."/>
            <person name="Cao M."/>
            <person name="McDermott J."/>
            <person name="Samudrala R."/>
            <person name="Wang J."/>
            <person name="Wong G.K."/>
            <person name="Yang H."/>
        </authorList>
    </citation>
    <scope>NUCLEOTIDE SEQUENCE [LARGE SCALE GENOMIC DNA]</scope>
    <source>
        <strain evidence="11">cv. 93-11</strain>
    </source>
</reference>
<dbReference type="GO" id="GO:0046872">
    <property type="term" value="F:metal ion binding"/>
    <property type="evidence" value="ECO:0007669"/>
    <property type="project" value="UniProtKB-KW"/>
</dbReference>
<evidence type="ECO:0000256" key="8">
    <source>
        <dbReference type="SAM" id="MobiDB-lite"/>
    </source>
</evidence>
<evidence type="ECO:0000256" key="2">
    <source>
        <dbReference type="ARBA" id="ARBA00004123"/>
    </source>
</evidence>
<feature type="domain" description="DDE Tnp4" evidence="9">
    <location>
        <begin position="16"/>
        <end position="82"/>
    </location>
</feature>
<comment type="similarity">
    <text evidence="3">Belongs to the HARBI1 family.</text>
</comment>
<feature type="region of interest" description="Disordered" evidence="8">
    <location>
        <begin position="147"/>
        <end position="166"/>
    </location>
</feature>